<feature type="transmembrane region" description="Helical" evidence="6">
    <location>
        <begin position="258"/>
        <end position="276"/>
    </location>
</feature>
<sequence length="394" mass="42464">MTTNSTPHSALPFQKVLPYLCLLALIFYVNCVERALLSPLLVSIQKEFNFSYTLTTSLLVVRSLGLSLSLIASSFLATHITHKTIITLSIFFSGASFALLSMTTSYLQLQLGLLCFGLSAGLYFPSGMATLASMVKKEDLSKAFSIHELAPNIAFITAPFIVEIMLSFTDWRGAMRYVGIAAMLLALLFALLCKGGHDHGAPPRFSTLKRILTKRNTWIFFTLAGIGLTLEIAPYYVLPLFLVDQQNMTTADANSLLAISRLATPVMALSAGFVAGKTGVKPLLFTGFTLSGISLALMATMQGVALSAAIIAQPLFPAILFPVIFKLFSDFFPSEEQSLVLAITMPFIGFIGAGIMPNFMGYCGDVLSFEVGFGILSALTFASIVALFITPSTD</sequence>
<dbReference type="Proteomes" id="UP000184694">
    <property type="component" value="Unassembled WGS sequence"/>
</dbReference>
<organism evidence="8 9">
    <name type="scientific">Halodesulfovibrio marinisediminis DSM 17456</name>
    <dbReference type="NCBI Taxonomy" id="1121457"/>
    <lineage>
        <taxon>Bacteria</taxon>
        <taxon>Pseudomonadati</taxon>
        <taxon>Thermodesulfobacteriota</taxon>
        <taxon>Desulfovibrionia</taxon>
        <taxon>Desulfovibrionales</taxon>
        <taxon>Desulfovibrionaceae</taxon>
        <taxon>Halodesulfovibrio</taxon>
    </lineage>
</organism>
<evidence type="ECO:0000256" key="5">
    <source>
        <dbReference type="ARBA" id="ARBA00023136"/>
    </source>
</evidence>
<dbReference type="InterPro" id="IPR011701">
    <property type="entry name" value="MFS"/>
</dbReference>
<evidence type="ECO:0000256" key="6">
    <source>
        <dbReference type="SAM" id="Phobius"/>
    </source>
</evidence>
<reference evidence="9" key="1">
    <citation type="submission" date="2016-11" db="EMBL/GenBank/DDBJ databases">
        <authorList>
            <person name="Varghese N."/>
            <person name="Submissions S."/>
        </authorList>
    </citation>
    <scope>NUCLEOTIDE SEQUENCE [LARGE SCALE GENOMIC DNA]</scope>
    <source>
        <strain evidence="9">DSM 17456</strain>
    </source>
</reference>
<evidence type="ECO:0000256" key="2">
    <source>
        <dbReference type="ARBA" id="ARBA00022475"/>
    </source>
</evidence>
<dbReference type="InterPro" id="IPR050189">
    <property type="entry name" value="MFS_Efflux_Transporters"/>
</dbReference>
<dbReference type="PANTHER" id="PTHR43124:SF3">
    <property type="entry name" value="CHLORAMPHENICOL EFFLUX PUMP RV0191"/>
    <property type="match status" value="1"/>
</dbReference>
<gene>
    <name evidence="8" type="ORF">SAMN02745161_2455</name>
</gene>
<feature type="transmembrane region" description="Helical" evidence="6">
    <location>
        <begin position="84"/>
        <end position="103"/>
    </location>
</feature>
<feature type="transmembrane region" description="Helical" evidence="6">
    <location>
        <begin position="109"/>
        <end position="128"/>
    </location>
</feature>
<evidence type="ECO:0000256" key="4">
    <source>
        <dbReference type="ARBA" id="ARBA00022989"/>
    </source>
</evidence>
<feature type="domain" description="Major facilitator superfamily (MFS) profile" evidence="7">
    <location>
        <begin position="19"/>
        <end position="394"/>
    </location>
</feature>
<comment type="subcellular location">
    <subcellularLocation>
        <location evidence="1">Cell membrane</location>
        <topology evidence="1">Multi-pass membrane protein</topology>
    </subcellularLocation>
</comment>
<feature type="transmembrane region" description="Helical" evidence="6">
    <location>
        <begin position="339"/>
        <end position="360"/>
    </location>
</feature>
<keyword evidence="5 6" id="KW-0472">Membrane</keyword>
<keyword evidence="3 6" id="KW-0812">Transmembrane</keyword>
<feature type="transmembrane region" description="Helical" evidence="6">
    <location>
        <begin position="174"/>
        <end position="196"/>
    </location>
</feature>
<evidence type="ECO:0000313" key="8">
    <source>
        <dbReference type="EMBL" id="SIO27613.1"/>
    </source>
</evidence>
<feature type="transmembrane region" description="Helical" evidence="6">
    <location>
        <begin position="306"/>
        <end position="327"/>
    </location>
</feature>
<proteinExistence type="predicted"/>
<evidence type="ECO:0000259" key="7">
    <source>
        <dbReference type="PROSITE" id="PS50850"/>
    </source>
</evidence>
<feature type="transmembrane region" description="Helical" evidence="6">
    <location>
        <begin position="366"/>
        <end position="389"/>
    </location>
</feature>
<dbReference type="AlphaFoldDB" id="A0A1N6I6I6"/>
<dbReference type="InterPro" id="IPR036259">
    <property type="entry name" value="MFS_trans_sf"/>
</dbReference>
<dbReference type="Pfam" id="PF07690">
    <property type="entry name" value="MFS_1"/>
    <property type="match status" value="1"/>
</dbReference>
<evidence type="ECO:0000256" key="3">
    <source>
        <dbReference type="ARBA" id="ARBA00022692"/>
    </source>
</evidence>
<evidence type="ECO:0000256" key="1">
    <source>
        <dbReference type="ARBA" id="ARBA00004651"/>
    </source>
</evidence>
<dbReference type="InterPro" id="IPR020846">
    <property type="entry name" value="MFS_dom"/>
</dbReference>
<dbReference type="PROSITE" id="PS50850">
    <property type="entry name" value="MFS"/>
    <property type="match status" value="1"/>
</dbReference>
<dbReference type="PANTHER" id="PTHR43124">
    <property type="entry name" value="PURINE EFFLUX PUMP PBUE"/>
    <property type="match status" value="1"/>
</dbReference>
<dbReference type="GO" id="GO:0005886">
    <property type="term" value="C:plasma membrane"/>
    <property type="evidence" value="ECO:0007669"/>
    <property type="project" value="UniProtKB-SubCell"/>
</dbReference>
<feature type="transmembrane region" description="Helical" evidence="6">
    <location>
        <begin position="283"/>
        <end position="300"/>
    </location>
</feature>
<protein>
    <submittedName>
        <fullName evidence="8">MFS transporter, NNP family, nitrate/nitrite transporter</fullName>
    </submittedName>
</protein>
<dbReference type="Gene3D" id="1.20.1250.20">
    <property type="entry name" value="MFS general substrate transporter like domains"/>
    <property type="match status" value="2"/>
</dbReference>
<dbReference type="SUPFAM" id="SSF103473">
    <property type="entry name" value="MFS general substrate transporter"/>
    <property type="match status" value="1"/>
</dbReference>
<accession>A0A1N6I6I6</accession>
<dbReference type="RefSeq" id="WP_074217228.1">
    <property type="nucleotide sequence ID" value="NZ_FSRG01000006.1"/>
</dbReference>
<feature type="transmembrane region" description="Helical" evidence="6">
    <location>
        <begin position="55"/>
        <end position="77"/>
    </location>
</feature>
<dbReference type="STRING" id="1121457.SAMN02745161_2455"/>
<name>A0A1N6I6I6_9BACT</name>
<evidence type="ECO:0000313" key="9">
    <source>
        <dbReference type="Proteomes" id="UP000184694"/>
    </source>
</evidence>
<dbReference type="GO" id="GO:0022857">
    <property type="term" value="F:transmembrane transporter activity"/>
    <property type="evidence" value="ECO:0007669"/>
    <property type="project" value="InterPro"/>
</dbReference>
<keyword evidence="2" id="KW-1003">Cell membrane</keyword>
<feature type="transmembrane region" description="Helical" evidence="6">
    <location>
        <begin position="217"/>
        <end position="238"/>
    </location>
</feature>
<keyword evidence="4 6" id="KW-1133">Transmembrane helix</keyword>
<dbReference type="OrthoDB" id="5469886at2"/>
<keyword evidence="9" id="KW-1185">Reference proteome</keyword>
<dbReference type="EMBL" id="FSRG01000006">
    <property type="protein sequence ID" value="SIO27613.1"/>
    <property type="molecule type" value="Genomic_DNA"/>
</dbReference>